<dbReference type="Gene3D" id="1.20.120.1780">
    <property type="entry name" value="UbiA prenyltransferase"/>
    <property type="match status" value="1"/>
</dbReference>
<dbReference type="CDD" id="cd13959">
    <property type="entry name" value="PT_UbiA_COQ2"/>
    <property type="match status" value="1"/>
</dbReference>
<evidence type="ECO:0000313" key="11">
    <source>
        <dbReference type="EMBL" id="KUJ16456.1"/>
    </source>
</evidence>
<feature type="transmembrane region" description="Helical" evidence="10">
    <location>
        <begin position="239"/>
        <end position="259"/>
    </location>
</feature>
<keyword evidence="5" id="KW-0808">Transferase</keyword>
<dbReference type="InterPro" id="IPR044878">
    <property type="entry name" value="UbiA_sf"/>
</dbReference>
<feature type="transmembrane region" description="Helical" evidence="10">
    <location>
        <begin position="301"/>
        <end position="321"/>
    </location>
</feature>
<evidence type="ECO:0000256" key="6">
    <source>
        <dbReference type="ARBA" id="ARBA00022692"/>
    </source>
</evidence>
<feature type="compositionally biased region" description="Basic and acidic residues" evidence="9">
    <location>
        <begin position="1"/>
        <end position="16"/>
    </location>
</feature>
<feature type="transmembrane region" description="Helical" evidence="10">
    <location>
        <begin position="265"/>
        <end position="289"/>
    </location>
</feature>
<feature type="transmembrane region" description="Helical" evidence="10">
    <location>
        <begin position="42"/>
        <end position="62"/>
    </location>
</feature>
<dbReference type="InParanoid" id="A0A194X8F8"/>
<dbReference type="Proteomes" id="UP000070700">
    <property type="component" value="Unassembled WGS sequence"/>
</dbReference>
<dbReference type="OrthoDB" id="18170at2759"/>
<dbReference type="AlphaFoldDB" id="A0A194X8F8"/>
<dbReference type="EMBL" id="KQ947416">
    <property type="protein sequence ID" value="KUJ16456.1"/>
    <property type="molecule type" value="Genomic_DNA"/>
</dbReference>
<dbReference type="GO" id="GO:0005886">
    <property type="term" value="C:plasma membrane"/>
    <property type="evidence" value="ECO:0007669"/>
    <property type="project" value="TreeGrafter"/>
</dbReference>
<dbReference type="Pfam" id="PF01040">
    <property type="entry name" value="UbiA"/>
    <property type="match status" value="1"/>
</dbReference>
<evidence type="ECO:0000256" key="1">
    <source>
        <dbReference type="ARBA" id="ARBA00001946"/>
    </source>
</evidence>
<dbReference type="Gene3D" id="1.10.357.140">
    <property type="entry name" value="UbiA prenyltransferase"/>
    <property type="match status" value="1"/>
</dbReference>
<comment type="similarity">
    <text evidence="4">Belongs to the UbiA prenyltransferase family.</text>
</comment>
<evidence type="ECO:0000256" key="3">
    <source>
        <dbReference type="ARBA" id="ARBA00005179"/>
    </source>
</evidence>
<evidence type="ECO:0000256" key="4">
    <source>
        <dbReference type="ARBA" id="ARBA00005985"/>
    </source>
</evidence>
<evidence type="ECO:0000256" key="10">
    <source>
        <dbReference type="SAM" id="Phobius"/>
    </source>
</evidence>
<dbReference type="InterPro" id="IPR000537">
    <property type="entry name" value="UbiA_prenyltransferase"/>
</dbReference>
<dbReference type="KEGG" id="psco:LY89DRAFT_586624"/>
<feature type="transmembrane region" description="Helical" evidence="10">
    <location>
        <begin position="141"/>
        <end position="160"/>
    </location>
</feature>
<reference evidence="11 12" key="1">
    <citation type="submission" date="2015-10" db="EMBL/GenBank/DDBJ databases">
        <title>Full genome of DAOMC 229536 Phialocephala scopiformis, a fungal endophyte of spruce producing the potent anti-insectan compound rugulosin.</title>
        <authorList>
            <consortium name="DOE Joint Genome Institute"/>
            <person name="Walker A.K."/>
            <person name="Frasz S.L."/>
            <person name="Seifert K.A."/>
            <person name="Miller J.D."/>
            <person name="Mondo S.J."/>
            <person name="Labutti K."/>
            <person name="Lipzen A."/>
            <person name="Dockter R."/>
            <person name="Kennedy M."/>
            <person name="Grigoriev I.V."/>
            <person name="Spatafora J.W."/>
        </authorList>
    </citation>
    <scope>NUCLEOTIDE SEQUENCE [LARGE SCALE GENOMIC DNA]</scope>
    <source>
        <strain evidence="11 12">CBS 120377</strain>
    </source>
</reference>
<feature type="transmembrane region" description="Helical" evidence="10">
    <location>
        <begin position="197"/>
        <end position="218"/>
    </location>
</feature>
<dbReference type="PANTHER" id="PTHR11048:SF28">
    <property type="entry name" value="4-HYDROXYBENZOATE POLYPRENYLTRANSFERASE, MITOCHONDRIAL"/>
    <property type="match status" value="1"/>
</dbReference>
<dbReference type="RefSeq" id="XP_018070811.1">
    <property type="nucleotide sequence ID" value="XM_018209378.1"/>
</dbReference>
<keyword evidence="6 10" id="KW-0812">Transmembrane</keyword>
<dbReference type="GeneID" id="28819104"/>
<evidence type="ECO:0000256" key="2">
    <source>
        <dbReference type="ARBA" id="ARBA00004141"/>
    </source>
</evidence>
<feature type="transmembrane region" description="Helical" evidence="10">
    <location>
        <begin position="167"/>
        <end position="185"/>
    </location>
</feature>
<keyword evidence="8 10" id="KW-0472">Membrane</keyword>
<dbReference type="GO" id="GO:0016765">
    <property type="term" value="F:transferase activity, transferring alkyl or aryl (other than methyl) groups"/>
    <property type="evidence" value="ECO:0007669"/>
    <property type="project" value="InterPro"/>
</dbReference>
<dbReference type="PANTHER" id="PTHR11048">
    <property type="entry name" value="PRENYLTRANSFERASES"/>
    <property type="match status" value="1"/>
</dbReference>
<dbReference type="STRING" id="149040.A0A194X8F8"/>
<accession>A0A194X8F8</accession>
<evidence type="ECO:0000256" key="9">
    <source>
        <dbReference type="SAM" id="MobiDB-lite"/>
    </source>
</evidence>
<evidence type="ECO:0000256" key="5">
    <source>
        <dbReference type="ARBA" id="ARBA00022679"/>
    </source>
</evidence>
<feature type="region of interest" description="Disordered" evidence="9">
    <location>
        <begin position="1"/>
        <end position="21"/>
    </location>
</feature>
<keyword evidence="7 10" id="KW-1133">Transmembrane helix</keyword>
<dbReference type="InterPro" id="IPR039653">
    <property type="entry name" value="Prenyltransferase"/>
</dbReference>
<protein>
    <submittedName>
        <fullName evidence="11">Uncharacterized protein</fullName>
    </submittedName>
</protein>
<organism evidence="11 12">
    <name type="scientific">Mollisia scopiformis</name>
    <name type="common">Conifer needle endophyte fungus</name>
    <name type="synonym">Phialocephala scopiformis</name>
    <dbReference type="NCBI Taxonomy" id="149040"/>
    <lineage>
        <taxon>Eukaryota</taxon>
        <taxon>Fungi</taxon>
        <taxon>Dikarya</taxon>
        <taxon>Ascomycota</taxon>
        <taxon>Pezizomycotina</taxon>
        <taxon>Leotiomycetes</taxon>
        <taxon>Helotiales</taxon>
        <taxon>Mollisiaceae</taxon>
        <taxon>Mollisia</taxon>
    </lineage>
</organism>
<comment type="subcellular location">
    <subcellularLocation>
        <location evidence="2">Membrane</location>
        <topology evidence="2">Multi-pass membrane protein</topology>
    </subcellularLocation>
</comment>
<comment type="pathway">
    <text evidence="3">Secondary metabolite biosynthesis.</text>
</comment>
<name>A0A194X8F8_MOLSC</name>
<evidence type="ECO:0000256" key="8">
    <source>
        <dbReference type="ARBA" id="ARBA00023136"/>
    </source>
</evidence>
<evidence type="ECO:0000256" key="7">
    <source>
        <dbReference type="ARBA" id="ARBA00022989"/>
    </source>
</evidence>
<proteinExistence type="inferred from homology"/>
<evidence type="ECO:0000313" key="12">
    <source>
        <dbReference type="Proteomes" id="UP000070700"/>
    </source>
</evidence>
<comment type="cofactor">
    <cofactor evidence="1">
        <name>Mg(2+)</name>
        <dbReference type="ChEBI" id="CHEBI:18420"/>
    </cofactor>
</comment>
<feature type="transmembrane region" description="Helical" evidence="10">
    <location>
        <begin position="116"/>
        <end position="135"/>
    </location>
</feature>
<keyword evidence="12" id="KW-1185">Reference proteome</keyword>
<gene>
    <name evidence="11" type="ORF">LY89DRAFT_586624</name>
</gene>
<sequence>MPSNSKEHQQKEKGDNVSEATDSNRNLMRGIFELARLHKPELTLLAWYPSVWTLCLVIHTLGQPMGAFDFFSMVFKNYLIVALTHSTCCTMNDILDRNIDGLIPRTASRPLPSGMVSLRTAIFAFIGWAAVTLSTTAYLQGAYSLVLWTPAWILSLLYPLGKRFIDFPQLILGSACAWVLLPAWVNGGGGVFGREELTPMVFFIIFWIMYIDMFYATMDSEHDISAGVRTLAVTLKPRIHFYLSLLAGLQLLCLSILAYRVERSALFWVLGVGVWAVNNVWHISGLRIVDGNWAAGSGHTIFVRNIGLGLWLTVVEVLELWSNGRLAF</sequence>